<keyword evidence="2" id="KW-1185">Reference proteome</keyword>
<evidence type="ECO:0000313" key="1">
    <source>
        <dbReference type="EMBL" id="PRQ30717.1"/>
    </source>
</evidence>
<protein>
    <submittedName>
        <fullName evidence="1">Uncharacterized protein</fullName>
    </submittedName>
</protein>
<dbReference type="EMBL" id="PDCK01000043">
    <property type="protein sequence ID" value="PRQ30717.1"/>
    <property type="molecule type" value="Genomic_DNA"/>
</dbReference>
<gene>
    <name evidence="1" type="ORF">RchiOBHm_Chr5g0027621</name>
</gene>
<sequence>MSTRYAVAIHRTKDAERYQDPSALAGSEMASVTRDGETVSVELHIAWAGLAMVHKAQHEISAAFDTEHNALIETENTLITA</sequence>
<organism evidence="1 2">
    <name type="scientific">Rosa chinensis</name>
    <name type="common">China rose</name>
    <dbReference type="NCBI Taxonomy" id="74649"/>
    <lineage>
        <taxon>Eukaryota</taxon>
        <taxon>Viridiplantae</taxon>
        <taxon>Streptophyta</taxon>
        <taxon>Embryophyta</taxon>
        <taxon>Tracheophyta</taxon>
        <taxon>Spermatophyta</taxon>
        <taxon>Magnoliopsida</taxon>
        <taxon>eudicotyledons</taxon>
        <taxon>Gunneridae</taxon>
        <taxon>Pentapetalae</taxon>
        <taxon>rosids</taxon>
        <taxon>fabids</taxon>
        <taxon>Rosales</taxon>
        <taxon>Rosaceae</taxon>
        <taxon>Rosoideae</taxon>
        <taxon>Rosoideae incertae sedis</taxon>
        <taxon>Rosa</taxon>
    </lineage>
</organism>
<dbReference type="Proteomes" id="UP000238479">
    <property type="component" value="Chromosome 5"/>
</dbReference>
<name>A0A2P6Q977_ROSCH</name>
<dbReference type="AlphaFoldDB" id="A0A2P6Q977"/>
<proteinExistence type="predicted"/>
<evidence type="ECO:0000313" key="2">
    <source>
        <dbReference type="Proteomes" id="UP000238479"/>
    </source>
</evidence>
<comment type="caution">
    <text evidence="1">The sequence shown here is derived from an EMBL/GenBank/DDBJ whole genome shotgun (WGS) entry which is preliminary data.</text>
</comment>
<dbReference type="STRING" id="74649.A0A2P6Q977"/>
<reference evidence="1 2" key="1">
    <citation type="journal article" date="2018" name="Nat. Genet.">
        <title>The Rosa genome provides new insights in the design of modern roses.</title>
        <authorList>
            <person name="Bendahmane M."/>
        </authorList>
    </citation>
    <scope>NUCLEOTIDE SEQUENCE [LARGE SCALE GENOMIC DNA]</scope>
    <source>
        <strain evidence="2">cv. Old Blush</strain>
    </source>
</reference>
<dbReference type="Gramene" id="PRQ30717">
    <property type="protein sequence ID" value="PRQ30717"/>
    <property type="gene ID" value="RchiOBHm_Chr5g0027621"/>
</dbReference>
<accession>A0A2P6Q977</accession>